<evidence type="ECO:0000256" key="5">
    <source>
        <dbReference type="ARBA" id="ARBA00023136"/>
    </source>
</evidence>
<keyword evidence="5 8" id="KW-0472">Membrane</keyword>
<accession>A0AA38I0Q4</accession>
<dbReference type="Pfam" id="PF08395">
    <property type="entry name" value="7tm_7"/>
    <property type="match status" value="1"/>
</dbReference>
<dbReference type="GO" id="GO:0008049">
    <property type="term" value="P:male courtship behavior"/>
    <property type="evidence" value="ECO:0007669"/>
    <property type="project" value="TreeGrafter"/>
</dbReference>
<feature type="transmembrane region" description="Helical" evidence="8">
    <location>
        <begin position="308"/>
        <end position="331"/>
    </location>
</feature>
<feature type="transmembrane region" description="Helical" evidence="8">
    <location>
        <begin position="21"/>
        <end position="50"/>
    </location>
</feature>
<dbReference type="GO" id="GO:0007635">
    <property type="term" value="P:chemosensory behavior"/>
    <property type="evidence" value="ECO:0007669"/>
    <property type="project" value="TreeGrafter"/>
</dbReference>
<dbReference type="PANTHER" id="PTHR21143:SF104">
    <property type="entry name" value="GUSTATORY RECEPTOR 8A-RELATED"/>
    <property type="match status" value="1"/>
</dbReference>
<evidence type="ECO:0000256" key="7">
    <source>
        <dbReference type="ARBA" id="ARBA00023224"/>
    </source>
</evidence>
<dbReference type="GO" id="GO:0007165">
    <property type="term" value="P:signal transduction"/>
    <property type="evidence" value="ECO:0007669"/>
    <property type="project" value="UniProtKB-KW"/>
</dbReference>
<organism evidence="9 10">
    <name type="scientific">Zophobas morio</name>
    <dbReference type="NCBI Taxonomy" id="2755281"/>
    <lineage>
        <taxon>Eukaryota</taxon>
        <taxon>Metazoa</taxon>
        <taxon>Ecdysozoa</taxon>
        <taxon>Arthropoda</taxon>
        <taxon>Hexapoda</taxon>
        <taxon>Insecta</taxon>
        <taxon>Pterygota</taxon>
        <taxon>Neoptera</taxon>
        <taxon>Endopterygota</taxon>
        <taxon>Coleoptera</taxon>
        <taxon>Polyphaga</taxon>
        <taxon>Cucujiformia</taxon>
        <taxon>Tenebrionidae</taxon>
        <taxon>Zophobas</taxon>
    </lineage>
</organism>
<proteinExistence type="inferred from homology"/>
<keyword evidence="4 8" id="KW-1133">Transmembrane helix</keyword>
<feature type="transmembrane region" description="Helical" evidence="8">
    <location>
        <begin position="493"/>
        <end position="512"/>
    </location>
</feature>
<evidence type="ECO:0000256" key="4">
    <source>
        <dbReference type="ARBA" id="ARBA00022989"/>
    </source>
</evidence>
<sequence length="518" mass="60239">MKNLVQSYRILSENVHIFNSLFGYQIILIMFHFGIEVVNGLNSIFISFVISDVQSYYGYILLGSACVFIVMMHNLLIIIIPIHSTMQEGRRFVDLFGKLQEEVSEGSCESKSLLKWATISQQYVPDFSAAVESTTWFLTNMNFRRSIKDINFIKYLFLFLNLPLVTPWYDFDRQSSYKPKLQKAYGMILMSGALLRLIYMKIGLKNVGYITNLSISENFTWSCANVILTLITCLAIFRSCFLDVGKWKMIFTNLRCIDKSLKNVGKDETYVLRNFYLIFFLKQLVFFVAICVGQYVWASLMHLSILKVIIVTCVFECYYEFFLITVINALVQSFKSRYQNLNHRVLVVFQETKTVQKWRALAQDYRILGETVDVFNEMFGWQIVLMMFHFGLEMVSTLYFNFRVLVGKGKADLIGRLGNFGLWIWMLCNFLSIVLPIHDIHKESRKFIGLLYKMQDYFEEGSMEMGALNRLISYSKNFAPKFNGAGFFSINRAIIFSVLANVGMYVVIMFQIDYSEVN</sequence>
<feature type="transmembrane region" description="Helical" evidence="8">
    <location>
        <begin position="420"/>
        <end position="438"/>
    </location>
</feature>
<evidence type="ECO:0000256" key="8">
    <source>
        <dbReference type="RuleBase" id="RU363108"/>
    </source>
</evidence>
<evidence type="ECO:0000313" key="10">
    <source>
        <dbReference type="Proteomes" id="UP001168821"/>
    </source>
</evidence>
<protein>
    <recommendedName>
        <fullName evidence="8">Gustatory receptor</fullName>
    </recommendedName>
</protein>
<dbReference type="EMBL" id="JALNTZ010000006">
    <property type="protein sequence ID" value="KAJ3648133.1"/>
    <property type="molecule type" value="Genomic_DNA"/>
</dbReference>
<dbReference type="AlphaFoldDB" id="A0AA38I0Q4"/>
<keyword evidence="6 8" id="KW-0675">Receptor</keyword>
<evidence type="ECO:0000256" key="1">
    <source>
        <dbReference type="ARBA" id="ARBA00004651"/>
    </source>
</evidence>
<feature type="transmembrane region" description="Helical" evidence="8">
    <location>
        <begin position="219"/>
        <end position="237"/>
    </location>
</feature>
<keyword evidence="2 8" id="KW-1003">Cell membrane</keyword>
<reference evidence="9" key="1">
    <citation type="journal article" date="2023" name="G3 (Bethesda)">
        <title>Whole genome assemblies of Zophobas morio and Tenebrio molitor.</title>
        <authorList>
            <person name="Kaur S."/>
            <person name="Stinson S.A."/>
            <person name="diCenzo G.C."/>
        </authorList>
    </citation>
    <scope>NUCLEOTIDE SEQUENCE</scope>
    <source>
        <strain evidence="9">QUZm001</strain>
    </source>
</reference>
<keyword evidence="10" id="KW-1185">Reference proteome</keyword>
<dbReference type="InterPro" id="IPR013604">
    <property type="entry name" value="7TM_chemorcpt"/>
</dbReference>
<evidence type="ECO:0000256" key="2">
    <source>
        <dbReference type="ARBA" id="ARBA00022475"/>
    </source>
</evidence>
<comment type="similarity">
    <text evidence="8">Belongs to the insect chemoreceptor superfamily. Gustatory receptor (GR) family.</text>
</comment>
<comment type="subcellular location">
    <subcellularLocation>
        <location evidence="1 8">Cell membrane</location>
        <topology evidence="1 8">Multi-pass membrane protein</topology>
    </subcellularLocation>
</comment>
<dbReference type="GO" id="GO:0030425">
    <property type="term" value="C:dendrite"/>
    <property type="evidence" value="ECO:0007669"/>
    <property type="project" value="TreeGrafter"/>
</dbReference>
<evidence type="ECO:0000256" key="6">
    <source>
        <dbReference type="ARBA" id="ARBA00023170"/>
    </source>
</evidence>
<feature type="transmembrane region" description="Helical" evidence="8">
    <location>
        <begin position="275"/>
        <end position="296"/>
    </location>
</feature>
<feature type="transmembrane region" description="Helical" evidence="8">
    <location>
        <begin position="379"/>
        <end position="400"/>
    </location>
</feature>
<keyword evidence="7 8" id="KW-0807">Transducer</keyword>
<feature type="transmembrane region" description="Helical" evidence="8">
    <location>
        <begin position="152"/>
        <end position="169"/>
    </location>
</feature>
<dbReference type="GO" id="GO:0050909">
    <property type="term" value="P:sensory perception of taste"/>
    <property type="evidence" value="ECO:0007669"/>
    <property type="project" value="InterPro"/>
</dbReference>
<dbReference type="PANTHER" id="PTHR21143">
    <property type="entry name" value="INVERTEBRATE GUSTATORY RECEPTOR"/>
    <property type="match status" value="1"/>
</dbReference>
<comment type="caution">
    <text evidence="9">The sequence shown here is derived from an EMBL/GenBank/DDBJ whole genome shotgun (WGS) entry which is preliminary data.</text>
</comment>
<evidence type="ECO:0000256" key="3">
    <source>
        <dbReference type="ARBA" id="ARBA00022692"/>
    </source>
</evidence>
<evidence type="ECO:0000313" key="9">
    <source>
        <dbReference type="EMBL" id="KAJ3648133.1"/>
    </source>
</evidence>
<feature type="transmembrane region" description="Helical" evidence="8">
    <location>
        <begin position="56"/>
        <end position="82"/>
    </location>
</feature>
<dbReference type="Proteomes" id="UP001168821">
    <property type="component" value="Unassembled WGS sequence"/>
</dbReference>
<gene>
    <name evidence="9" type="ORF">Zmor_019959</name>
</gene>
<dbReference type="GO" id="GO:0005886">
    <property type="term" value="C:plasma membrane"/>
    <property type="evidence" value="ECO:0007669"/>
    <property type="project" value="UniProtKB-SubCell"/>
</dbReference>
<dbReference type="GO" id="GO:0030424">
    <property type="term" value="C:axon"/>
    <property type="evidence" value="ECO:0007669"/>
    <property type="project" value="TreeGrafter"/>
</dbReference>
<comment type="caution">
    <text evidence="8">Lacks conserved residue(s) required for the propagation of feature annotation.</text>
</comment>
<dbReference type="GO" id="GO:0043025">
    <property type="term" value="C:neuronal cell body"/>
    <property type="evidence" value="ECO:0007669"/>
    <property type="project" value="TreeGrafter"/>
</dbReference>
<name>A0AA38I0Q4_9CUCU</name>
<comment type="function">
    <text evidence="8">Gustatory receptor which mediates acceptance or avoidance behavior, depending on its substrates.</text>
</comment>
<feature type="transmembrane region" description="Helical" evidence="8">
    <location>
        <begin position="181"/>
        <end position="199"/>
    </location>
</feature>
<keyword evidence="3 8" id="KW-0812">Transmembrane</keyword>